<keyword evidence="11" id="KW-1185">Reference proteome</keyword>
<dbReference type="InterPro" id="IPR050736">
    <property type="entry name" value="Sensor_HK_Regulatory"/>
</dbReference>
<evidence type="ECO:0000313" key="10">
    <source>
        <dbReference type="EMBL" id="SNS54649.1"/>
    </source>
</evidence>
<sequence length="593" mass="67272">MMCVLAPALAQNNNDTRQEILSILSEASDEVYDDPNGSLEKSIRAKELADQIKDDSLKAAALNRIGNAHWSLGNQMDAIEFLQKSLQLAEANNLEVLVSKNYGNIGNVYNAVGFNLDAINYYRLELGIQEQYQQSRRLFAVYNNIARAYFNLNQYDSAHHYLNKASKRLEDSFIHLSPILYSNQAETYLKQGKLEIADSLLEVTYRTSNQYGSKRTSLVANQLKAELERKKGNPEHALEHAQLASDMALEMGVKELIYTTSKTLANCYGDLGEFQKAFENQIRYEAYKDSVQNVKVRNELELLSYYQRLFRLRVLEEKNQISTTLAEQRQWIINGLVIVLVIATILIGIIFYSTMKIRKQKRELEQLNAFKTKIFAIVSHDLKSPIQSVSSVIEMFNEKLISKEEIEPYLPEVREKTSNLMGLLNNIFLWAEGQMEGENLAKENFTVHQVLEDLNAELKDRLEEKAIQLKYESAFGFNLHSNRGILRILLRNLIVNAIKFSHPKSIVEVNCVEGEETKIIEVIDQGIGMREEMREKLFTGGLESKVGTNGEQGNGLGLALCNDFVQILGGKIDVESVEGEGSVFRVILTDQDA</sequence>
<keyword evidence="8" id="KW-1133">Transmembrane helix</keyword>
<keyword evidence="7" id="KW-0802">TPR repeat</keyword>
<dbReference type="InterPro" id="IPR036097">
    <property type="entry name" value="HisK_dim/P_sf"/>
</dbReference>
<evidence type="ECO:0000256" key="8">
    <source>
        <dbReference type="SAM" id="Phobius"/>
    </source>
</evidence>
<keyword evidence="4" id="KW-0808">Transferase</keyword>
<dbReference type="EC" id="2.7.13.3" evidence="2"/>
<dbReference type="PRINTS" id="PR00344">
    <property type="entry name" value="BCTRLSENSOR"/>
</dbReference>
<dbReference type="Pfam" id="PF13181">
    <property type="entry name" value="TPR_8"/>
    <property type="match status" value="1"/>
</dbReference>
<evidence type="ECO:0000256" key="5">
    <source>
        <dbReference type="ARBA" id="ARBA00022777"/>
    </source>
</evidence>
<dbReference type="InterPro" id="IPR036890">
    <property type="entry name" value="HATPase_C_sf"/>
</dbReference>
<evidence type="ECO:0000256" key="4">
    <source>
        <dbReference type="ARBA" id="ARBA00022679"/>
    </source>
</evidence>
<feature type="transmembrane region" description="Helical" evidence="8">
    <location>
        <begin position="331"/>
        <end position="352"/>
    </location>
</feature>
<dbReference type="SMART" id="SM00388">
    <property type="entry name" value="HisKA"/>
    <property type="match status" value="1"/>
</dbReference>
<dbReference type="InterPro" id="IPR011990">
    <property type="entry name" value="TPR-like_helical_dom_sf"/>
</dbReference>
<dbReference type="Pfam" id="PF13424">
    <property type="entry name" value="TPR_12"/>
    <property type="match status" value="1"/>
</dbReference>
<dbReference type="InterPro" id="IPR003661">
    <property type="entry name" value="HisK_dim/P_dom"/>
</dbReference>
<proteinExistence type="predicted"/>
<dbReference type="EMBL" id="FZPD01000001">
    <property type="protein sequence ID" value="SNS54649.1"/>
    <property type="molecule type" value="Genomic_DNA"/>
</dbReference>
<name>A0A239FCK6_EKHLU</name>
<keyword evidence="6" id="KW-0902">Two-component regulatory system</keyword>
<gene>
    <name evidence="10" type="ORF">SAMN05421640_0609</name>
</gene>
<evidence type="ECO:0000313" key="11">
    <source>
        <dbReference type="Proteomes" id="UP000198393"/>
    </source>
</evidence>
<evidence type="ECO:0000256" key="2">
    <source>
        <dbReference type="ARBA" id="ARBA00012438"/>
    </source>
</evidence>
<dbReference type="Gene3D" id="3.30.565.10">
    <property type="entry name" value="Histidine kinase-like ATPase, C-terminal domain"/>
    <property type="match status" value="1"/>
</dbReference>
<dbReference type="InterPro" id="IPR004358">
    <property type="entry name" value="Sig_transdc_His_kin-like_C"/>
</dbReference>
<evidence type="ECO:0000256" key="1">
    <source>
        <dbReference type="ARBA" id="ARBA00000085"/>
    </source>
</evidence>
<evidence type="ECO:0000259" key="9">
    <source>
        <dbReference type="PROSITE" id="PS50109"/>
    </source>
</evidence>
<reference evidence="10 11" key="1">
    <citation type="submission" date="2017-06" db="EMBL/GenBank/DDBJ databases">
        <authorList>
            <person name="Kim H.J."/>
            <person name="Triplett B.A."/>
        </authorList>
    </citation>
    <scope>NUCLEOTIDE SEQUENCE [LARGE SCALE GENOMIC DNA]</scope>
    <source>
        <strain evidence="10 11">DSM 19307</strain>
    </source>
</reference>
<dbReference type="PROSITE" id="PS50005">
    <property type="entry name" value="TPR"/>
    <property type="match status" value="1"/>
</dbReference>
<dbReference type="PANTHER" id="PTHR43711">
    <property type="entry name" value="TWO-COMPONENT HISTIDINE KINASE"/>
    <property type="match status" value="1"/>
</dbReference>
<dbReference type="PANTHER" id="PTHR43711:SF1">
    <property type="entry name" value="HISTIDINE KINASE 1"/>
    <property type="match status" value="1"/>
</dbReference>
<dbReference type="PROSITE" id="PS50109">
    <property type="entry name" value="HIS_KIN"/>
    <property type="match status" value="1"/>
</dbReference>
<dbReference type="CDD" id="cd00075">
    <property type="entry name" value="HATPase"/>
    <property type="match status" value="1"/>
</dbReference>
<dbReference type="GO" id="GO:0000155">
    <property type="term" value="F:phosphorelay sensor kinase activity"/>
    <property type="evidence" value="ECO:0007669"/>
    <property type="project" value="InterPro"/>
</dbReference>
<dbReference type="Gene3D" id="1.25.40.10">
    <property type="entry name" value="Tetratricopeptide repeat domain"/>
    <property type="match status" value="2"/>
</dbReference>
<keyword evidence="8" id="KW-0812">Transmembrane</keyword>
<evidence type="ECO:0000256" key="3">
    <source>
        <dbReference type="ARBA" id="ARBA00022553"/>
    </source>
</evidence>
<dbReference type="SMART" id="SM00028">
    <property type="entry name" value="TPR"/>
    <property type="match status" value="2"/>
</dbReference>
<keyword evidence="3" id="KW-0597">Phosphoprotein</keyword>
<organism evidence="10 11">
    <name type="scientific">Ekhidna lutea</name>
    <dbReference type="NCBI Taxonomy" id="447679"/>
    <lineage>
        <taxon>Bacteria</taxon>
        <taxon>Pseudomonadati</taxon>
        <taxon>Bacteroidota</taxon>
        <taxon>Cytophagia</taxon>
        <taxon>Cytophagales</taxon>
        <taxon>Reichenbachiellaceae</taxon>
        <taxon>Ekhidna</taxon>
    </lineage>
</organism>
<dbReference type="AlphaFoldDB" id="A0A239FCK6"/>
<dbReference type="SUPFAM" id="SSF47384">
    <property type="entry name" value="Homodimeric domain of signal transducing histidine kinase"/>
    <property type="match status" value="1"/>
</dbReference>
<comment type="catalytic activity">
    <reaction evidence="1">
        <text>ATP + protein L-histidine = ADP + protein N-phospho-L-histidine.</text>
        <dbReference type="EC" id="2.7.13.3"/>
    </reaction>
</comment>
<keyword evidence="8" id="KW-0472">Membrane</keyword>
<dbReference type="CDD" id="cd00082">
    <property type="entry name" value="HisKA"/>
    <property type="match status" value="1"/>
</dbReference>
<dbReference type="SUPFAM" id="SSF55874">
    <property type="entry name" value="ATPase domain of HSP90 chaperone/DNA topoisomerase II/histidine kinase"/>
    <property type="match status" value="1"/>
</dbReference>
<protein>
    <recommendedName>
        <fullName evidence="2">histidine kinase</fullName>
        <ecNumber evidence="2">2.7.13.3</ecNumber>
    </recommendedName>
</protein>
<dbReference type="Pfam" id="PF02518">
    <property type="entry name" value="HATPase_c"/>
    <property type="match status" value="1"/>
</dbReference>
<evidence type="ECO:0000256" key="6">
    <source>
        <dbReference type="ARBA" id="ARBA00023012"/>
    </source>
</evidence>
<dbReference type="SMART" id="SM00387">
    <property type="entry name" value="HATPase_c"/>
    <property type="match status" value="1"/>
</dbReference>
<feature type="repeat" description="TPR" evidence="7">
    <location>
        <begin position="59"/>
        <end position="92"/>
    </location>
</feature>
<dbReference type="Proteomes" id="UP000198393">
    <property type="component" value="Unassembled WGS sequence"/>
</dbReference>
<dbReference type="InterPro" id="IPR019734">
    <property type="entry name" value="TPR_rpt"/>
</dbReference>
<feature type="domain" description="Histidine kinase" evidence="9">
    <location>
        <begin position="377"/>
        <end position="592"/>
    </location>
</feature>
<dbReference type="SUPFAM" id="SSF48452">
    <property type="entry name" value="TPR-like"/>
    <property type="match status" value="2"/>
</dbReference>
<dbReference type="InterPro" id="IPR003594">
    <property type="entry name" value="HATPase_dom"/>
</dbReference>
<dbReference type="InterPro" id="IPR005467">
    <property type="entry name" value="His_kinase_dom"/>
</dbReference>
<evidence type="ECO:0000256" key="7">
    <source>
        <dbReference type="PROSITE-ProRule" id="PRU00339"/>
    </source>
</evidence>
<dbReference type="Gene3D" id="1.10.287.130">
    <property type="match status" value="1"/>
</dbReference>
<keyword evidence="5" id="KW-0418">Kinase</keyword>
<accession>A0A239FCK6</accession>